<reference evidence="2 3" key="1">
    <citation type="submission" date="2012-10" db="EMBL/GenBank/DDBJ databases">
        <title>Genome sequencing and analysis of entomopathogenic fungi Beauveria bassiana D1-5.</title>
        <authorList>
            <person name="Li Q."/>
            <person name="Wang L."/>
            <person name="Zhang Z."/>
            <person name="Wang Q."/>
            <person name="Ren J."/>
            <person name="Wang M."/>
            <person name="Xu W."/>
            <person name="Wang J."/>
            <person name="Lu Y."/>
            <person name="Du Q."/>
            <person name="Sun Z."/>
        </authorList>
    </citation>
    <scope>NUCLEOTIDE SEQUENCE [LARGE SCALE GENOMIC DNA]</scope>
    <source>
        <strain evidence="2 3">D1-5</strain>
    </source>
</reference>
<dbReference type="NCBIfam" id="NF008628">
    <property type="entry name" value="PRK11616.1"/>
    <property type="match status" value="1"/>
</dbReference>
<dbReference type="EMBL" id="ANFO01000065">
    <property type="protein sequence ID" value="KGQ12996.1"/>
    <property type="molecule type" value="Genomic_DNA"/>
</dbReference>
<dbReference type="Proteomes" id="UP000030106">
    <property type="component" value="Unassembled WGS sequence"/>
</dbReference>
<organism evidence="2 3">
    <name type="scientific">Beauveria bassiana D1-5</name>
    <dbReference type="NCBI Taxonomy" id="1245745"/>
    <lineage>
        <taxon>Eukaryota</taxon>
        <taxon>Fungi</taxon>
        <taxon>Dikarya</taxon>
        <taxon>Ascomycota</taxon>
        <taxon>Pezizomycotina</taxon>
        <taxon>Sordariomycetes</taxon>
        <taxon>Hypocreomycetidae</taxon>
        <taxon>Hypocreales</taxon>
        <taxon>Cordycipitaceae</taxon>
        <taxon>Beauveria</taxon>
    </lineage>
</organism>
<accession>A0A0A2VYK7</accession>
<dbReference type="HOGENOM" id="CLU_129878_0_0_1"/>
<evidence type="ECO:0000313" key="2">
    <source>
        <dbReference type="EMBL" id="KGQ12996.1"/>
    </source>
</evidence>
<protein>
    <submittedName>
        <fullName evidence="2">Uncharacterized protein yidQ</fullName>
    </submittedName>
</protein>
<gene>
    <name evidence="2" type="ORF">BBAD15_g1243</name>
</gene>
<comment type="caution">
    <text evidence="2">The sequence shown here is derived from an EMBL/GenBank/DDBJ whole genome shotgun (WGS) entry which is preliminary data.</text>
</comment>
<dbReference type="STRING" id="1245745.A0A0A2VYK7"/>
<dbReference type="InterPro" id="IPR010780">
    <property type="entry name" value="DUF1375"/>
</dbReference>
<name>A0A0A2VYK7_BEABA</name>
<sequence>MGGCYNSAGAGTPPAIEDDSKMIMRNWFPTLVISSGLLLLTGCSSMMSHSGGKEGVYPGTRASAATLGDDDTSWAIKPLVALDLPFTAVLDTVLLPWDIFRKDNSVRSRVEASEKQNLATNSVIPPAELPH</sequence>
<evidence type="ECO:0000256" key="1">
    <source>
        <dbReference type="SAM" id="MobiDB-lite"/>
    </source>
</evidence>
<dbReference type="AlphaFoldDB" id="A0A0A2VYK7"/>
<evidence type="ECO:0000313" key="3">
    <source>
        <dbReference type="Proteomes" id="UP000030106"/>
    </source>
</evidence>
<feature type="region of interest" description="Disordered" evidence="1">
    <location>
        <begin position="111"/>
        <end position="131"/>
    </location>
</feature>
<dbReference type="Pfam" id="PF07119">
    <property type="entry name" value="DUF1375"/>
    <property type="match status" value="1"/>
</dbReference>
<proteinExistence type="predicted"/>